<organism evidence="2 3">
    <name type="scientific">Sphaeroforma arctica JP610</name>
    <dbReference type="NCBI Taxonomy" id="667725"/>
    <lineage>
        <taxon>Eukaryota</taxon>
        <taxon>Ichthyosporea</taxon>
        <taxon>Ichthyophonida</taxon>
        <taxon>Sphaeroforma</taxon>
    </lineage>
</organism>
<feature type="compositionally biased region" description="Basic and acidic residues" evidence="1">
    <location>
        <begin position="67"/>
        <end position="77"/>
    </location>
</feature>
<dbReference type="AlphaFoldDB" id="A0A0L0F939"/>
<accession>A0A0L0F939</accession>
<reference evidence="2 3" key="1">
    <citation type="submission" date="2011-02" db="EMBL/GenBank/DDBJ databases">
        <title>The Genome Sequence of Sphaeroforma arctica JP610.</title>
        <authorList>
            <consortium name="The Broad Institute Genome Sequencing Platform"/>
            <person name="Russ C."/>
            <person name="Cuomo C."/>
            <person name="Young S.K."/>
            <person name="Zeng Q."/>
            <person name="Gargeya S."/>
            <person name="Alvarado L."/>
            <person name="Berlin A."/>
            <person name="Chapman S.B."/>
            <person name="Chen Z."/>
            <person name="Freedman E."/>
            <person name="Gellesch M."/>
            <person name="Goldberg J."/>
            <person name="Griggs A."/>
            <person name="Gujja S."/>
            <person name="Heilman E."/>
            <person name="Heiman D."/>
            <person name="Howarth C."/>
            <person name="Mehta T."/>
            <person name="Neiman D."/>
            <person name="Pearson M."/>
            <person name="Roberts A."/>
            <person name="Saif S."/>
            <person name="Shea T."/>
            <person name="Shenoy N."/>
            <person name="Sisk P."/>
            <person name="Stolte C."/>
            <person name="Sykes S."/>
            <person name="White J."/>
            <person name="Yandava C."/>
            <person name="Burger G."/>
            <person name="Gray M.W."/>
            <person name="Holland P.W.H."/>
            <person name="King N."/>
            <person name="Lang F.B.F."/>
            <person name="Roger A.J."/>
            <person name="Ruiz-Trillo I."/>
            <person name="Haas B."/>
            <person name="Nusbaum C."/>
            <person name="Birren B."/>
        </authorList>
    </citation>
    <scope>NUCLEOTIDE SEQUENCE [LARGE SCALE GENOMIC DNA]</scope>
    <source>
        <strain evidence="2 3">JP610</strain>
    </source>
</reference>
<sequence>KATPPPSLPKTGPLIKTSVAQPVKPRTAPPRSANTAAPPAPSVPKRSPGAVVANTTNGNDSNLKPTNENRPRSESHVTKVLFPGYRGSNDVSGEPVPRARSNTDERKTDTPSTDPFQPNRSSQSSRPHNTTHRRTGSQTKPVVGVRMTGTDRNQTLNRTTSQPMTESGSKHLSMPTGPRTMAHTPPKHHSGSQNSLNQAQPQPQAFAMSRSFGGSPAGSGSSFGPSSSARGVVGSASMSSGLSGYADGQTGMNDSVHNGTNTSGSMSRGGIEAYTHPGGVALKNWSIPEALEVNYYTNFEHLAEGKANVPSK</sequence>
<proteinExistence type="predicted"/>
<name>A0A0L0F939_9EUKA</name>
<feature type="compositionally biased region" description="Low complexity" evidence="1">
    <location>
        <begin position="209"/>
        <end position="244"/>
    </location>
</feature>
<protein>
    <submittedName>
        <fullName evidence="2">Uncharacterized protein</fullName>
    </submittedName>
</protein>
<gene>
    <name evidence="2" type="ORF">SARC_14202</name>
</gene>
<feature type="non-terminal residue" evidence="2">
    <location>
        <position position="1"/>
    </location>
</feature>
<feature type="compositionally biased region" description="Polar residues" evidence="1">
    <location>
        <begin position="110"/>
        <end position="128"/>
    </location>
</feature>
<dbReference type="GeneID" id="25914706"/>
<dbReference type="Proteomes" id="UP000054560">
    <property type="component" value="Unassembled WGS sequence"/>
</dbReference>
<evidence type="ECO:0000256" key="1">
    <source>
        <dbReference type="SAM" id="MobiDB-lite"/>
    </source>
</evidence>
<feature type="compositionally biased region" description="Polar residues" evidence="1">
    <location>
        <begin position="150"/>
        <end position="167"/>
    </location>
</feature>
<dbReference type="RefSeq" id="XP_014147141.1">
    <property type="nucleotide sequence ID" value="XM_014291666.1"/>
</dbReference>
<evidence type="ECO:0000313" key="2">
    <source>
        <dbReference type="EMBL" id="KNC73239.1"/>
    </source>
</evidence>
<dbReference type="EMBL" id="KQ245883">
    <property type="protein sequence ID" value="KNC73239.1"/>
    <property type="molecule type" value="Genomic_DNA"/>
</dbReference>
<feature type="compositionally biased region" description="Polar residues" evidence="1">
    <location>
        <begin position="250"/>
        <end position="266"/>
    </location>
</feature>
<feature type="region of interest" description="Disordered" evidence="1">
    <location>
        <begin position="1"/>
        <end position="275"/>
    </location>
</feature>
<feature type="compositionally biased region" description="Polar residues" evidence="1">
    <location>
        <begin position="191"/>
        <end position="203"/>
    </location>
</feature>
<keyword evidence="3" id="KW-1185">Reference proteome</keyword>
<evidence type="ECO:0000313" key="3">
    <source>
        <dbReference type="Proteomes" id="UP000054560"/>
    </source>
</evidence>
<feature type="compositionally biased region" description="Polar residues" evidence="1">
    <location>
        <begin position="53"/>
        <end position="66"/>
    </location>
</feature>